<keyword evidence="2" id="KW-0315">Glutamine amidotransferase</keyword>
<organism evidence="2 3">
    <name type="scientific">Paenibacillus endophyticus</name>
    <dbReference type="NCBI Taxonomy" id="1294268"/>
    <lineage>
        <taxon>Bacteria</taxon>
        <taxon>Bacillati</taxon>
        <taxon>Bacillota</taxon>
        <taxon>Bacilli</taxon>
        <taxon>Bacillales</taxon>
        <taxon>Paenibacillaceae</taxon>
        <taxon>Paenibacillus</taxon>
    </lineage>
</organism>
<dbReference type="RefSeq" id="WP_183565056.1">
    <property type="nucleotide sequence ID" value="NZ_CBCSLB010000007.1"/>
</dbReference>
<keyword evidence="2" id="KW-0808">Transferase</keyword>
<feature type="domain" description="ThuA-like" evidence="1">
    <location>
        <begin position="22"/>
        <end position="207"/>
    </location>
</feature>
<sequence>MKIGVICDDYWHPGKLVTEGLELLSEQGYTFHYIQHASEWSREWMNEHDAVVLAKSNQVSAVDETPWLTPDIQQQFQSYVEEGKGLLVLHAGAVGYRAEPLFYELVGGVFEHHPEACPVTISSLNEELGIAIAQGTYTIHDEHYFMEVIDERIQVFMQSESVHGTQPAGWVREQGKGRVCVLTPGHFLHVLQHTDYQATIKNAINWVSAARS</sequence>
<protein>
    <submittedName>
        <fullName evidence="2">Type 1 glutamine amidotransferase</fullName>
    </submittedName>
</protein>
<proteinExistence type="predicted"/>
<evidence type="ECO:0000313" key="3">
    <source>
        <dbReference type="Proteomes" id="UP000518605"/>
    </source>
</evidence>
<dbReference type="EMBL" id="JACHXW010000010">
    <property type="protein sequence ID" value="MBB3153453.1"/>
    <property type="molecule type" value="Genomic_DNA"/>
</dbReference>
<dbReference type="Gene3D" id="3.40.50.880">
    <property type="match status" value="1"/>
</dbReference>
<dbReference type="InterPro" id="IPR029010">
    <property type="entry name" value="ThuA-like"/>
</dbReference>
<reference evidence="2 3" key="1">
    <citation type="submission" date="2020-08" db="EMBL/GenBank/DDBJ databases">
        <title>Genomic Encyclopedia of Type Strains, Phase III (KMG-III): the genomes of soil and plant-associated and newly described type strains.</title>
        <authorList>
            <person name="Whitman W."/>
        </authorList>
    </citation>
    <scope>NUCLEOTIDE SEQUENCE [LARGE SCALE GENOMIC DNA]</scope>
    <source>
        <strain evidence="2 3">CECT 8234</strain>
    </source>
</reference>
<dbReference type="SUPFAM" id="SSF52317">
    <property type="entry name" value="Class I glutamine amidotransferase-like"/>
    <property type="match status" value="1"/>
</dbReference>
<comment type="caution">
    <text evidence="2">The sequence shown here is derived from an EMBL/GenBank/DDBJ whole genome shotgun (WGS) entry which is preliminary data.</text>
</comment>
<dbReference type="PANTHER" id="PTHR40469">
    <property type="entry name" value="SECRETED GLYCOSYL HYDROLASE"/>
    <property type="match status" value="1"/>
</dbReference>
<dbReference type="Pfam" id="PF06283">
    <property type="entry name" value="ThuA"/>
    <property type="match status" value="1"/>
</dbReference>
<dbReference type="Proteomes" id="UP000518605">
    <property type="component" value="Unassembled WGS sequence"/>
</dbReference>
<gene>
    <name evidence="2" type="ORF">FHS16_003515</name>
</gene>
<evidence type="ECO:0000259" key="1">
    <source>
        <dbReference type="Pfam" id="PF06283"/>
    </source>
</evidence>
<dbReference type="GO" id="GO:0016740">
    <property type="term" value="F:transferase activity"/>
    <property type="evidence" value="ECO:0007669"/>
    <property type="project" value="UniProtKB-KW"/>
</dbReference>
<dbReference type="PANTHER" id="PTHR40469:SF2">
    <property type="entry name" value="GALACTOSE-BINDING DOMAIN-LIKE SUPERFAMILY PROTEIN"/>
    <property type="match status" value="1"/>
</dbReference>
<evidence type="ECO:0000313" key="2">
    <source>
        <dbReference type="EMBL" id="MBB3153453.1"/>
    </source>
</evidence>
<name>A0A7W5C969_9BACL</name>
<dbReference type="InterPro" id="IPR029062">
    <property type="entry name" value="Class_I_gatase-like"/>
</dbReference>
<keyword evidence="3" id="KW-1185">Reference proteome</keyword>
<dbReference type="AlphaFoldDB" id="A0A7W5C969"/>
<accession>A0A7W5C969</accession>